<dbReference type="Gene3D" id="3.90.1200.10">
    <property type="match status" value="1"/>
</dbReference>
<organism evidence="3 4">
    <name type="scientific">Agrocybe pediades</name>
    <dbReference type="NCBI Taxonomy" id="84607"/>
    <lineage>
        <taxon>Eukaryota</taxon>
        <taxon>Fungi</taxon>
        <taxon>Dikarya</taxon>
        <taxon>Basidiomycota</taxon>
        <taxon>Agaricomycotina</taxon>
        <taxon>Agaricomycetes</taxon>
        <taxon>Agaricomycetidae</taxon>
        <taxon>Agaricales</taxon>
        <taxon>Agaricineae</taxon>
        <taxon>Strophariaceae</taxon>
        <taxon>Agrocybe</taxon>
    </lineage>
</organism>
<dbReference type="PANTHER" id="PTHR21310:SF15">
    <property type="entry name" value="AMINOGLYCOSIDE PHOSPHOTRANSFERASE DOMAIN-CONTAINING PROTEIN"/>
    <property type="match status" value="1"/>
</dbReference>
<dbReference type="SUPFAM" id="SSF56112">
    <property type="entry name" value="Protein kinase-like (PK-like)"/>
    <property type="match status" value="1"/>
</dbReference>
<name>A0A8H4QFW8_9AGAR</name>
<gene>
    <name evidence="3" type="ORF">D9613_010379</name>
</gene>
<dbReference type="InterPro" id="IPR002575">
    <property type="entry name" value="Aminoglycoside_PTrfase"/>
</dbReference>
<evidence type="ECO:0000259" key="2">
    <source>
        <dbReference type="Pfam" id="PF01636"/>
    </source>
</evidence>
<dbReference type="PANTHER" id="PTHR21310">
    <property type="entry name" value="AMINOGLYCOSIDE PHOSPHOTRANSFERASE-RELATED-RELATED"/>
    <property type="match status" value="1"/>
</dbReference>
<reference evidence="3 4" key="1">
    <citation type="submission" date="2019-12" db="EMBL/GenBank/DDBJ databases">
        <authorList>
            <person name="Floudas D."/>
            <person name="Bentzer J."/>
            <person name="Ahren D."/>
            <person name="Johansson T."/>
            <person name="Persson P."/>
            <person name="Tunlid A."/>
        </authorList>
    </citation>
    <scope>NUCLEOTIDE SEQUENCE [LARGE SCALE GENOMIC DNA]</scope>
    <source>
        <strain evidence="3 4">CBS 102.39</strain>
    </source>
</reference>
<evidence type="ECO:0000256" key="1">
    <source>
        <dbReference type="SAM" id="MobiDB-lite"/>
    </source>
</evidence>
<dbReference type="InterPro" id="IPR051678">
    <property type="entry name" value="AGP_Transferase"/>
</dbReference>
<feature type="region of interest" description="Disordered" evidence="1">
    <location>
        <begin position="1"/>
        <end position="20"/>
    </location>
</feature>
<accession>A0A8H4QFW8</accession>
<dbReference type="InterPro" id="IPR011009">
    <property type="entry name" value="Kinase-like_dom_sf"/>
</dbReference>
<feature type="domain" description="Aminoglycoside phosphotransferase" evidence="2">
    <location>
        <begin position="78"/>
        <end position="281"/>
    </location>
</feature>
<keyword evidence="4" id="KW-1185">Reference proteome</keyword>
<protein>
    <recommendedName>
        <fullName evidence="2">Aminoglycoside phosphotransferase domain-containing protein</fullName>
    </recommendedName>
</protein>
<evidence type="ECO:0000313" key="3">
    <source>
        <dbReference type="EMBL" id="KAF4609961.1"/>
    </source>
</evidence>
<sequence>MSTVPQTVHSPRQTMPYDSRHVSHGNVIPPWIPKSFKEAWKSPKEIVIVGDGAWRPLILNPVPGVILKCSREANQVEELLAMKFARDRLSLPVPKVLHHPPLPRRPGHRYSTQMKTPVWYICMEQCPGVPLSDTIDDMTPMQHDHIAAQLKSILHQMASYKPKWLGSVHGSPYNNFFFADYVRPKNTLASVGDFHDHIRWTLELFCAPVFIESFMSRFPRNAAIRFVHGDLLPKNIIVNGSTITGIIDWETAGFYPEYWEYARMHCYFHTTPGWDSVLRRLFPSPRREDEIRAVNEYKTIMTHQF</sequence>
<dbReference type="AlphaFoldDB" id="A0A8H4QFW8"/>
<comment type="caution">
    <text evidence="3">The sequence shown here is derived from an EMBL/GenBank/DDBJ whole genome shotgun (WGS) entry which is preliminary data.</text>
</comment>
<dbReference type="Pfam" id="PF01636">
    <property type="entry name" value="APH"/>
    <property type="match status" value="1"/>
</dbReference>
<evidence type="ECO:0000313" key="4">
    <source>
        <dbReference type="Proteomes" id="UP000521872"/>
    </source>
</evidence>
<proteinExistence type="predicted"/>
<dbReference type="Proteomes" id="UP000521872">
    <property type="component" value="Unassembled WGS sequence"/>
</dbReference>
<dbReference type="EMBL" id="JAACJL010000059">
    <property type="protein sequence ID" value="KAF4609961.1"/>
    <property type="molecule type" value="Genomic_DNA"/>
</dbReference>
<feature type="compositionally biased region" description="Polar residues" evidence="1">
    <location>
        <begin position="1"/>
        <end position="13"/>
    </location>
</feature>